<dbReference type="Proteomes" id="UP000814033">
    <property type="component" value="Unassembled WGS sequence"/>
</dbReference>
<reference evidence="1" key="2">
    <citation type="journal article" date="2022" name="New Phytol.">
        <title>Evolutionary transition to the ectomycorrhizal habit in the genomes of a hyperdiverse lineage of mushroom-forming fungi.</title>
        <authorList>
            <person name="Looney B."/>
            <person name="Miyauchi S."/>
            <person name="Morin E."/>
            <person name="Drula E."/>
            <person name="Courty P.E."/>
            <person name="Kohler A."/>
            <person name="Kuo A."/>
            <person name="LaButti K."/>
            <person name="Pangilinan J."/>
            <person name="Lipzen A."/>
            <person name="Riley R."/>
            <person name="Andreopoulos W."/>
            <person name="He G."/>
            <person name="Johnson J."/>
            <person name="Nolan M."/>
            <person name="Tritt A."/>
            <person name="Barry K.W."/>
            <person name="Grigoriev I.V."/>
            <person name="Nagy L.G."/>
            <person name="Hibbett D."/>
            <person name="Henrissat B."/>
            <person name="Matheny P.B."/>
            <person name="Labbe J."/>
            <person name="Martin F.M."/>
        </authorList>
    </citation>
    <scope>NUCLEOTIDE SEQUENCE</scope>
    <source>
        <strain evidence="1">FP105234-sp</strain>
    </source>
</reference>
<proteinExistence type="predicted"/>
<gene>
    <name evidence="1" type="ORF">FA95DRAFT_1607863</name>
</gene>
<comment type="caution">
    <text evidence="1">The sequence shown here is derived from an EMBL/GenBank/DDBJ whole genome shotgun (WGS) entry which is preliminary data.</text>
</comment>
<reference evidence="1" key="1">
    <citation type="submission" date="2021-02" db="EMBL/GenBank/DDBJ databases">
        <authorList>
            <consortium name="DOE Joint Genome Institute"/>
            <person name="Ahrendt S."/>
            <person name="Looney B.P."/>
            <person name="Miyauchi S."/>
            <person name="Morin E."/>
            <person name="Drula E."/>
            <person name="Courty P.E."/>
            <person name="Chicoki N."/>
            <person name="Fauchery L."/>
            <person name="Kohler A."/>
            <person name="Kuo A."/>
            <person name="Labutti K."/>
            <person name="Pangilinan J."/>
            <person name="Lipzen A."/>
            <person name="Riley R."/>
            <person name="Andreopoulos W."/>
            <person name="He G."/>
            <person name="Johnson J."/>
            <person name="Barry K.W."/>
            <person name="Grigoriev I.V."/>
            <person name="Nagy L."/>
            <person name="Hibbett D."/>
            <person name="Henrissat B."/>
            <person name="Matheny P.B."/>
            <person name="Labbe J."/>
            <person name="Martin F."/>
        </authorList>
    </citation>
    <scope>NUCLEOTIDE SEQUENCE</scope>
    <source>
        <strain evidence="1">FP105234-sp</strain>
    </source>
</reference>
<organism evidence="1 2">
    <name type="scientific">Auriscalpium vulgare</name>
    <dbReference type="NCBI Taxonomy" id="40419"/>
    <lineage>
        <taxon>Eukaryota</taxon>
        <taxon>Fungi</taxon>
        <taxon>Dikarya</taxon>
        <taxon>Basidiomycota</taxon>
        <taxon>Agaricomycotina</taxon>
        <taxon>Agaricomycetes</taxon>
        <taxon>Russulales</taxon>
        <taxon>Auriscalpiaceae</taxon>
        <taxon>Auriscalpium</taxon>
    </lineage>
</organism>
<sequence length="562" mass="60037">MLRLLGPPVQDTASSALCRNQPGDPGFPSADQWEGLRKCLDGRLIPVVPSAQACRELNCTQSQWQSALFQARVPGSMNNYNWEQDYYSTPPSMCLRNSATCGQGRVPLFAVNATTAGQIQAGIIFASRHNLRVSVKSSGHDYLGRSTEKNFLLLWTQYFKSITVSDAFIVNGQDHGSAVTVGSGVGLRELYRALTPYGKMVVGGTAVTVSAGGGYVQGGGHSAFSPLLGLASDNALEYQVVIANGAIVTANAHSHPDLFWALRGGGAGSWGVIISVTLRTHPTFDVTAHSATVLMSSSEQAGAVMAAHAERIFDWDSVRAGQYFFLYDLPATGIALSLWSLFLNLTGIDAHAQMAPFLGMARSLGATVANEAAVTRPFSEILELTGPDDVAGMSVILGSRLVPAAAYRDQPARIGAAYQKLLDQGAQGVLGHLVAGGRVTENAHIDSAVNPKWRTAKTHVVIVRGWNDTETPAGVERIKHELTDVHMPVLVEMTGESQSGAYSNEADAREPNFRETFYGESYGRLKKVKDVYDSQGLFIVAAGVGSEEWDADGMCSTVGHVE</sequence>
<dbReference type="EMBL" id="MU275957">
    <property type="protein sequence ID" value="KAI0045240.1"/>
    <property type="molecule type" value="Genomic_DNA"/>
</dbReference>
<evidence type="ECO:0000313" key="1">
    <source>
        <dbReference type="EMBL" id="KAI0045240.1"/>
    </source>
</evidence>
<accession>A0ACB8RNP5</accession>
<name>A0ACB8RNP5_9AGAM</name>
<keyword evidence="2" id="KW-1185">Reference proteome</keyword>
<protein>
    <submittedName>
        <fullName evidence="1">FAD-binding domain-containing protein</fullName>
    </submittedName>
</protein>
<evidence type="ECO:0000313" key="2">
    <source>
        <dbReference type="Proteomes" id="UP000814033"/>
    </source>
</evidence>